<evidence type="ECO:0000256" key="1">
    <source>
        <dbReference type="SAM" id="MobiDB-lite"/>
    </source>
</evidence>
<dbReference type="Pfam" id="PF18475">
    <property type="entry name" value="PIN7"/>
    <property type="match status" value="1"/>
</dbReference>
<gene>
    <name evidence="3" type="ORF">C7A17_22380</name>
</gene>
<accession>A0A2R3QX25</accession>
<feature type="domain" description="PIN-like" evidence="2">
    <location>
        <begin position="14"/>
        <end position="114"/>
    </location>
</feature>
<dbReference type="EMBL" id="CP027657">
    <property type="protein sequence ID" value="AVO56369.1"/>
    <property type="molecule type" value="Genomic_DNA"/>
</dbReference>
<dbReference type="AlphaFoldDB" id="A0A2R3QX25"/>
<dbReference type="OrthoDB" id="9791898at2"/>
<dbReference type="Proteomes" id="UP000238327">
    <property type="component" value="Chromosome"/>
</dbReference>
<sequence length="243" mass="27103">MDVRRIRMRVNYVFIDYENVQATSLRLLQPEHFKLRVFLGPNNSKLPTDLVTAIHRLHERAEYIQMDTPGTNALDFHITYYLGVLSAADPVGYYHIISKDKGFDPLIKHLKSKGLTVVRSESIEQMPCFAATVVAPNPPQKAATPNPPKPAPSQPKKPEPAKASPSKATDKNQDALIKLVVADLIARKASKPRTIKTLMNTIHSKLGKDRALSEIEQIYKVMRQRGLVKEAGTKVSYALPSGK</sequence>
<evidence type="ECO:0000313" key="3">
    <source>
        <dbReference type="EMBL" id="AVO56369.1"/>
    </source>
</evidence>
<evidence type="ECO:0000313" key="4">
    <source>
        <dbReference type="Proteomes" id="UP000238327"/>
    </source>
</evidence>
<name>A0A2R3QX25_ECTME</name>
<feature type="region of interest" description="Disordered" evidence="1">
    <location>
        <begin position="134"/>
        <end position="171"/>
    </location>
</feature>
<organism evidence="3 4">
    <name type="scientific">Ectopseudomonas mendocina</name>
    <name type="common">Pseudomonas mendocina</name>
    <dbReference type="NCBI Taxonomy" id="300"/>
    <lineage>
        <taxon>Bacteria</taxon>
        <taxon>Pseudomonadati</taxon>
        <taxon>Pseudomonadota</taxon>
        <taxon>Gammaproteobacteria</taxon>
        <taxon>Pseudomonadales</taxon>
        <taxon>Pseudomonadaceae</taxon>
        <taxon>Ectopseudomonas</taxon>
    </lineage>
</organism>
<proteinExistence type="predicted"/>
<feature type="compositionally biased region" description="Pro residues" evidence="1">
    <location>
        <begin position="145"/>
        <end position="155"/>
    </location>
</feature>
<reference evidence="3 4" key="1">
    <citation type="submission" date="2018-03" db="EMBL/GenBank/DDBJ databases">
        <title>Complete genome sequence and methylome analysis of Pseudomonas mendocina NEB 698.</title>
        <authorList>
            <person name="Morgan R.D."/>
        </authorList>
    </citation>
    <scope>NUCLEOTIDE SEQUENCE [LARGE SCALE GENOMIC DNA]</scope>
    <source>
        <strain evidence="3 4">NEB698</strain>
    </source>
</reference>
<evidence type="ECO:0000259" key="2">
    <source>
        <dbReference type="Pfam" id="PF18475"/>
    </source>
</evidence>
<protein>
    <recommendedName>
        <fullName evidence="2">PIN-like domain-containing protein</fullName>
    </recommendedName>
</protein>
<dbReference type="InterPro" id="IPR041494">
    <property type="entry name" value="PIN7"/>
</dbReference>